<dbReference type="InterPro" id="IPR036526">
    <property type="entry name" value="C-N_Hydrolase_sf"/>
</dbReference>
<protein>
    <submittedName>
        <fullName evidence="3">Carbon-nitrogen family hydrolase</fullName>
    </submittedName>
</protein>
<comment type="similarity">
    <text evidence="1">Belongs to the carbon-nitrogen hydrolase superfamily. NIT1/NIT2 family.</text>
</comment>
<dbReference type="InterPro" id="IPR003010">
    <property type="entry name" value="C-N_Hydrolase"/>
</dbReference>
<dbReference type="GO" id="GO:0016787">
    <property type="term" value="F:hydrolase activity"/>
    <property type="evidence" value="ECO:0007669"/>
    <property type="project" value="UniProtKB-KW"/>
</dbReference>
<name>A0A9D1HLT3_9FIRM</name>
<reference evidence="3" key="2">
    <citation type="journal article" date="2021" name="PeerJ">
        <title>Extensive microbial diversity within the chicken gut microbiome revealed by metagenomics and culture.</title>
        <authorList>
            <person name="Gilroy R."/>
            <person name="Ravi A."/>
            <person name="Getino M."/>
            <person name="Pursley I."/>
            <person name="Horton D.L."/>
            <person name="Alikhan N.F."/>
            <person name="Baker D."/>
            <person name="Gharbi K."/>
            <person name="Hall N."/>
            <person name="Watson M."/>
            <person name="Adriaenssens E.M."/>
            <person name="Foster-Nyarko E."/>
            <person name="Jarju S."/>
            <person name="Secka A."/>
            <person name="Antonio M."/>
            <person name="Oren A."/>
            <person name="Chaudhuri R.R."/>
            <person name="La Ragione R."/>
            <person name="Hildebrand F."/>
            <person name="Pallen M.J."/>
        </authorList>
    </citation>
    <scope>NUCLEOTIDE SEQUENCE</scope>
    <source>
        <strain evidence="3">2830</strain>
    </source>
</reference>
<accession>A0A9D1HLT3</accession>
<evidence type="ECO:0000259" key="2">
    <source>
        <dbReference type="PROSITE" id="PS50263"/>
    </source>
</evidence>
<dbReference type="SUPFAM" id="SSF56317">
    <property type="entry name" value="Carbon-nitrogen hydrolase"/>
    <property type="match status" value="1"/>
</dbReference>
<comment type="caution">
    <text evidence="3">The sequence shown here is derived from an EMBL/GenBank/DDBJ whole genome shotgun (WGS) entry which is preliminary data.</text>
</comment>
<dbReference type="AlphaFoldDB" id="A0A9D1HLT3"/>
<keyword evidence="3" id="KW-0378">Hydrolase</keyword>
<dbReference type="Gene3D" id="3.60.110.10">
    <property type="entry name" value="Carbon-nitrogen hydrolase"/>
    <property type="match status" value="1"/>
</dbReference>
<gene>
    <name evidence="3" type="ORF">IAB00_05570</name>
</gene>
<dbReference type="CDD" id="cd07583">
    <property type="entry name" value="nitrilase_5"/>
    <property type="match status" value="1"/>
</dbReference>
<evidence type="ECO:0000313" key="3">
    <source>
        <dbReference type="EMBL" id="HIU10691.1"/>
    </source>
</evidence>
<proteinExistence type="inferred from homology"/>
<dbReference type="Proteomes" id="UP000824124">
    <property type="component" value="Unassembled WGS sequence"/>
</dbReference>
<reference evidence="3" key="1">
    <citation type="submission" date="2020-10" db="EMBL/GenBank/DDBJ databases">
        <authorList>
            <person name="Gilroy R."/>
        </authorList>
    </citation>
    <scope>NUCLEOTIDE SEQUENCE</scope>
    <source>
        <strain evidence="3">2830</strain>
    </source>
</reference>
<evidence type="ECO:0000256" key="1">
    <source>
        <dbReference type="ARBA" id="ARBA00010613"/>
    </source>
</evidence>
<dbReference type="PROSITE" id="PS50263">
    <property type="entry name" value="CN_HYDROLASE"/>
    <property type="match status" value="1"/>
</dbReference>
<dbReference type="PANTHER" id="PTHR23088">
    <property type="entry name" value="NITRILASE-RELATED"/>
    <property type="match status" value="1"/>
</dbReference>
<dbReference type="EMBL" id="DVMH01000028">
    <property type="protein sequence ID" value="HIU10691.1"/>
    <property type="molecule type" value="Genomic_DNA"/>
</dbReference>
<evidence type="ECO:0000313" key="4">
    <source>
        <dbReference type="Proteomes" id="UP000824124"/>
    </source>
</evidence>
<dbReference type="PANTHER" id="PTHR23088:SF27">
    <property type="entry name" value="DEAMINATED GLUTATHIONE AMIDASE"/>
    <property type="match status" value="1"/>
</dbReference>
<organism evidence="3 4">
    <name type="scientific">Candidatus Avidehalobacter gallistercoris</name>
    <dbReference type="NCBI Taxonomy" id="2840694"/>
    <lineage>
        <taxon>Bacteria</taxon>
        <taxon>Bacillati</taxon>
        <taxon>Bacillota</taxon>
        <taxon>Clostridia</taxon>
        <taxon>Eubacteriales</taxon>
        <taxon>Peptococcaceae</taxon>
        <taxon>Peptococcaceae incertae sedis</taxon>
        <taxon>Candidatus Avidehalobacter</taxon>
    </lineage>
</organism>
<dbReference type="Pfam" id="PF00795">
    <property type="entry name" value="CN_hydrolase"/>
    <property type="match status" value="1"/>
</dbReference>
<sequence length="281" mass="31343">MMTETVNAARRDKLKAALLQFDIRPGEVSHNENVAAQLISKSAEMGAELVVLPELWNVGYDLAHLAELAQNGRGSSCRLLSKLAREYGIYIFGGTFAEHKGGKFYNTAPVFNDRGELIYKYRKLHLFPNGLEEDKYFTAGDDWGLVDTPWGRFGLAVCYDLRFQATIQNLALRGADTIVVPAQWPTVRADHWYLLSRARATENQLFLLACNRTGHDKSGKYPGCSMAVDALGQVLAGGMEAKSPGVLLAEFDYTTLQHIRSAIPVYRDRKRILDEIDDGQL</sequence>
<feature type="domain" description="CN hydrolase" evidence="2">
    <location>
        <begin position="14"/>
        <end position="253"/>
    </location>
</feature>